<feature type="domain" description="Glycosyl transferase 64" evidence="6">
    <location>
        <begin position="22"/>
        <end position="158"/>
    </location>
</feature>
<dbReference type="PANTHER" id="PTHR48261">
    <property type="entry name" value="ACETYLGLUCOSAMINYLTRANSFERASE"/>
    <property type="match status" value="1"/>
</dbReference>
<evidence type="ECO:0000256" key="5">
    <source>
        <dbReference type="ARBA" id="ARBA00023157"/>
    </source>
</evidence>
<dbReference type="InterPro" id="IPR004263">
    <property type="entry name" value="Exostosin"/>
</dbReference>
<dbReference type="PANTHER" id="PTHR48261:SF6">
    <property type="entry name" value="GLYCOSYLTRANSFERASE FAMILY PROTEIN"/>
    <property type="match status" value="1"/>
</dbReference>
<reference evidence="7" key="1">
    <citation type="submission" date="2020-11" db="EMBL/GenBank/DDBJ databases">
        <title>Chlorella ohadii genome sequencing and assembly.</title>
        <authorList>
            <person name="Murik O."/>
            <person name="Treves H."/>
            <person name="Kedem I."/>
            <person name="Shotland Y."/>
            <person name="Kaplan A."/>
        </authorList>
    </citation>
    <scope>NUCLEOTIDE SEQUENCE</scope>
    <source>
        <strain evidence="7">1</strain>
    </source>
</reference>
<dbReference type="EMBL" id="JADXDR010000069">
    <property type="protein sequence ID" value="KAI7840926.1"/>
    <property type="molecule type" value="Genomic_DNA"/>
</dbReference>
<dbReference type="AlphaFoldDB" id="A0AAD5DPW5"/>
<evidence type="ECO:0000256" key="2">
    <source>
        <dbReference type="ARBA" id="ARBA00008700"/>
    </source>
</evidence>
<dbReference type="InterPro" id="IPR029044">
    <property type="entry name" value="Nucleotide-diphossugar_trans"/>
</dbReference>
<keyword evidence="8" id="KW-1185">Reference proteome</keyword>
<dbReference type="GO" id="GO:0016757">
    <property type="term" value="F:glycosyltransferase activity"/>
    <property type="evidence" value="ECO:0007669"/>
    <property type="project" value="InterPro"/>
</dbReference>
<keyword evidence="4" id="KW-0472">Membrane</keyword>
<evidence type="ECO:0000256" key="3">
    <source>
        <dbReference type="ARBA" id="ARBA00022679"/>
    </source>
</evidence>
<comment type="caution">
    <text evidence="7">The sequence shown here is derived from an EMBL/GenBank/DDBJ whole genome shotgun (WGS) entry which is preliminary data.</text>
</comment>
<comment type="subcellular location">
    <subcellularLocation>
        <location evidence="1">Membrane</location>
    </subcellularLocation>
</comment>
<evidence type="ECO:0000313" key="7">
    <source>
        <dbReference type="EMBL" id="KAI7840926.1"/>
    </source>
</evidence>
<dbReference type="Pfam" id="PF09258">
    <property type="entry name" value="Glyco_transf_64"/>
    <property type="match status" value="1"/>
</dbReference>
<dbReference type="InterPro" id="IPR015338">
    <property type="entry name" value="GT64_dom"/>
</dbReference>
<keyword evidence="5" id="KW-1015">Disulfide bond</keyword>
<keyword evidence="3" id="KW-0808">Transferase</keyword>
<accession>A0AAD5DPW5</accession>
<dbReference type="GO" id="GO:0016020">
    <property type="term" value="C:membrane"/>
    <property type="evidence" value="ECO:0007669"/>
    <property type="project" value="UniProtKB-SubCell"/>
</dbReference>
<evidence type="ECO:0000256" key="1">
    <source>
        <dbReference type="ARBA" id="ARBA00004370"/>
    </source>
</evidence>
<evidence type="ECO:0000313" key="8">
    <source>
        <dbReference type="Proteomes" id="UP001205105"/>
    </source>
</evidence>
<comment type="similarity">
    <text evidence="2">Belongs to the glycosyltransferase 64 family.</text>
</comment>
<evidence type="ECO:0000256" key="4">
    <source>
        <dbReference type="ARBA" id="ARBA00023136"/>
    </source>
</evidence>
<organism evidence="7 8">
    <name type="scientific">Chlorella ohadii</name>
    <dbReference type="NCBI Taxonomy" id="2649997"/>
    <lineage>
        <taxon>Eukaryota</taxon>
        <taxon>Viridiplantae</taxon>
        <taxon>Chlorophyta</taxon>
        <taxon>core chlorophytes</taxon>
        <taxon>Trebouxiophyceae</taxon>
        <taxon>Chlorellales</taxon>
        <taxon>Chlorellaceae</taxon>
        <taxon>Chlorella clade</taxon>
        <taxon>Chlorella</taxon>
    </lineage>
</organism>
<protein>
    <recommendedName>
        <fullName evidence="6">Glycosyl transferase 64 domain-containing protein</fullName>
    </recommendedName>
</protein>
<gene>
    <name evidence="7" type="ORF">COHA_005357</name>
</gene>
<dbReference type="Gene3D" id="3.90.550.10">
    <property type="entry name" value="Spore Coat Polysaccharide Biosynthesis Protein SpsA, Chain A"/>
    <property type="match status" value="1"/>
</dbReference>
<proteinExistence type="inferred from homology"/>
<dbReference type="Proteomes" id="UP001205105">
    <property type="component" value="Unassembled WGS sequence"/>
</dbReference>
<evidence type="ECO:0000259" key="6">
    <source>
        <dbReference type="Pfam" id="PF09258"/>
    </source>
</evidence>
<name>A0AAD5DPW5_9CHLO</name>
<sequence length="186" mass="21185">MCNRCKRASHAHQYLGEREVFSRGRYNALLTAAEFVSLDVLKRYWTERYGWARWVVGQKLNCEDLLLNWAAAEGIRESFLAAQPIPPLGQPQQAPAGPERWPPHVVWVQPSRRMDISLLSGLRTGISRRRAAHEATRRECVGAFTNSYGDLLQEEQVEWQQSAGSGSGRLLARPICWLPFFGCIYL</sequence>